<comment type="caution">
    <text evidence="2">The sequence shown here is derived from an EMBL/GenBank/DDBJ whole genome shotgun (WGS) entry which is preliminary data.</text>
</comment>
<proteinExistence type="predicted"/>
<organism evidence="2 3">
    <name type="scientific">Araneus ventricosus</name>
    <name type="common">Orbweaver spider</name>
    <name type="synonym">Epeira ventricosa</name>
    <dbReference type="NCBI Taxonomy" id="182803"/>
    <lineage>
        <taxon>Eukaryota</taxon>
        <taxon>Metazoa</taxon>
        <taxon>Ecdysozoa</taxon>
        <taxon>Arthropoda</taxon>
        <taxon>Chelicerata</taxon>
        <taxon>Arachnida</taxon>
        <taxon>Araneae</taxon>
        <taxon>Araneomorphae</taxon>
        <taxon>Entelegynae</taxon>
        <taxon>Araneoidea</taxon>
        <taxon>Araneidae</taxon>
        <taxon>Araneus</taxon>
    </lineage>
</organism>
<protein>
    <submittedName>
        <fullName evidence="2">Uncharacterized protein</fullName>
    </submittedName>
</protein>
<reference evidence="2 3" key="1">
    <citation type="journal article" date="2019" name="Sci. Rep.">
        <title>Orb-weaving spider Araneus ventricosus genome elucidates the spidroin gene catalogue.</title>
        <authorList>
            <person name="Kono N."/>
            <person name="Nakamura H."/>
            <person name="Ohtoshi R."/>
            <person name="Moran D.A.P."/>
            <person name="Shinohara A."/>
            <person name="Yoshida Y."/>
            <person name="Fujiwara M."/>
            <person name="Mori M."/>
            <person name="Tomita M."/>
            <person name="Arakawa K."/>
        </authorList>
    </citation>
    <scope>NUCLEOTIDE SEQUENCE [LARGE SCALE GENOMIC DNA]</scope>
</reference>
<dbReference type="Proteomes" id="UP000499080">
    <property type="component" value="Unassembled WGS sequence"/>
</dbReference>
<accession>A0A4Y2W275</accession>
<evidence type="ECO:0000313" key="3">
    <source>
        <dbReference type="Proteomes" id="UP000499080"/>
    </source>
</evidence>
<keyword evidence="3" id="KW-1185">Reference proteome</keyword>
<gene>
    <name evidence="1" type="ORF">AVEN_112177_1</name>
    <name evidence="2" type="ORF">AVEN_116060_1</name>
</gene>
<evidence type="ECO:0000313" key="2">
    <source>
        <dbReference type="EMBL" id="GBO30646.1"/>
    </source>
</evidence>
<dbReference type="EMBL" id="BGPR01053840">
    <property type="protein sequence ID" value="GBO30645.1"/>
    <property type="molecule type" value="Genomic_DNA"/>
</dbReference>
<sequence length="89" mass="10125">MYNRNDYLFSVYGVPDKHRHLGRYFLRTRAPEQEGDITVSNQTTECGSPSKAVPGLTWLPWSATPRVNHFTKWAAPPGIPQIWGREVAV</sequence>
<dbReference type="AlphaFoldDB" id="A0A4Y2W275"/>
<name>A0A4Y2W275_ARAVE</name>
<evidence type="ECO:0000313" key="1">
    <source>
        <dbReference type="EMBL" id="GBO30645.1"/>
    </source>
</evidence>
<dbReference type="EMBL" id="BGPR01053841">
    <property type="protein sequence ID" value="GBO30646.1"/>
    <property type="molecule type" value="Genomic_DNA"/>
</dbReference>